<keyword evidence="6" id="KW-0547">Nucleotide-binding</keyword>
<dbReference type="InterPro" id="IPR002934">
    <property type="entry name" value="Polymerase_NTP_transf_dom"/>
</dbReference>
<dbReference type="InterPro" id="IPR052038">
    <property type="entry name" value="Type-VII_TA_antitoxin"/>
</dbReference>
<dbReference type="RefSeq" id="WP_109967264.1">
    <property type="nucleotide sequence ID" value="NZ_CP176093.1"/>
</dbReference>
<dbReference type="EMBL" id="QGMY01000002">
    <property type="protein sequence ID" value="PWR73985.1"/>
    <property type="molecule type" value="Genomic_DNA"/>
</dbReference>
<evidence type="ECO:0000256" key="9">
    <source>
        <dbReference type="ARBA" id="ARBA00034531"/>
    </source>
</evidence>
<evidence type="ECO:0000256" key="4">
    <source>
        <dbReference type="ARBA" id="ARBA00022695"/>
    </source>
</evidence>
<feature type="domain" description="Polymerase nucleotidyl transferase" evidence="13">
    <location>
        <begin position="7"/>
        <end position="87"/>
    </location>
</feature>
<dbReference type="GO" id="GO:0046872">
    <property type="term" value="F:metal ion binding"/>
    <property type="evidence" value="ECO:0007669"/>
    <property type="project" value="UniProtKB-KW"/>
</dbReference>
<comment type="catalytic activity">
    <reaction evidence="12">
        <text>L-tyrosyl-[protein] + ATP = O-(5'-adenylyl)-L-tyrosyl-[protein] + diphosphate</text>
        <dbReference type="Rhea" id="RHEA:54288"/>
        <dbReference type="Rhea" id="RHEA-COMP:10136"/>
        <dbReference type="Rhea" id="RHEA-COMP:13846"/>
        <dbReference type="ChEBI" id="CHEBI:30616"/>
        <dbReference type="ChEBI" id="CHEBI:33019"/>
        <dbReference type="ChEBI" id="CHEBI:46858"/>
        <dbReference type="ChEBI" id="CHEBI:83624"/>
        <dbReference type="EC" id="2.7.7.108"/>
    </reaction>
</comment>
<keyword evidence="2" id="KW-1277">Toxin-antitoxin system</keyword>
<organism evidence="14 15">
    <name type="scientific">Methanospirillum lacunae</name>
    <dbReference type="NCBI Taxonomy" id="668570"/>
    <lineage>
        <taxon>Archaea</taxon>
        <taxon>Methanobacteriati</taxon>
        <taxon>Methanobacteriota</taxon>
        <taxon>Stenosarchaea group</taxon>
        <taxon>Methanomicrobia</taxon>
        <taxon>Methanomicrobiales</taxon>
        <taxon>Methanospirillaceae</taxon>
        <taxon>Methanospirillum</taxon>
    </lineage>
</organism>
<dbReference type="GO" id="GO:0005524">
    <property type="term" value="F:ATP binding"/>
    <property type="evidence" value="ECO:0007669"/>
    <property type="project" value="UniProtKB-KW"/>
</dbReference>
<dbReference type="EC" id="2.7.7.108" evidence="9"/>
<dbReference type="InterPro" id="IPR043519">
    <property type="entry name" value="NT_sf"/>
</dbReference>
<dbReference type="AlphaFoldDB" id="A0A2V2N661"/>
<dbReference type="Pfam" id="PF01909">
    <property type="entry name" value="NTP_transf_2"/>
    <property type="match status" value="1"/>
</dbReference>
<name>A0A2V2N661_9EURY</name>
<evidence type="ECO:0000256" key="3">
    <source>
        <dbReference type="ARBA" id="ARBA00022679"/>
    </source>
</evidence>
<dbReference type="Proteomes" id="UP000245657">
    <property type="component" value="Unassembled WGS sequence"/>
</dbReference>
<keyword evidence="15" id="KW-1185">Reference proteome</keyword>
<keyword evidence="7" id="KW-0067">ATP-binding</keyword>
<evidence type="ECO:0000313" key="14">
    <source>
        <dbReference type="EMBL" id="PWR73985.1"/>
    </source>
</evidence>
<evidence type="ECO:0000256" key="7">
    <source>
        <dbReference type="ARBA" id="ARBA00022840"/>
    </source>
</evidence>
<keyword evidence="5" id="KW-0479">Metal-binding</keyword>
<dbReference type="SUPFAM" id="SSF81301">
    <property type="entry name" value="Nucleotidyltransferase"/>
    <property type="match status" value="1"/>
</dbReference>
<dbReference type="CDD" id="cd05403">
    <property type="entry name" value="NT_KNTase_like"/>
    <property type="match status" value="1"/>
</dbReference>
<evidence type="ECO:0000256" key="1">
    <source>
        <dbReference type="ARBA" id="ARBA00001946"/>
    </source>
</evidence>
<accession>A0A2V2N661</accession>
<sequence>MNKLKHVHEYLVQEYRISEIGLFGSVVRGEATSQSDLDILVSFSETPDMFTFMRLEQYLTDTLGIKVDLVLKNSLKPHIGKNILSEVVDA</sequence>
<reference evidence="14 15" key="1">
    <citation type="submission" date="2018-05" db="EMBL/GenBank/DDBJ databases">
        <title>Draft genome of Methanospirillum lacunae Ki8-1.</title>
        <authorList>
            <person name="Dueholm M.S."/>
            <person name="Nielsen P.H."/>
            <person name="Bakmann L.F."/>
            <person name="Otzen D.E."/>
        </authorList>
    </citation>
    <scope>NUCLEOTIDE SEQUENCE [LARGE SCALE GENOMIC DNA]</scope>
    <source>
        <strain evidence="14 15">Ki8-1</strain>
    </source>
</reference>
<comment type="similarity">
    <text evidence="10">Belongs to the MntA antitoxin family.</text>
</comment>
<dbReference type="GO" id="GO:0070733">
    <property type="term" value="F:AMPylase activity"/>
    <property type="evidence" value="ECO:0007669"/>
    <property type="project" value="UniProtKB-EC"/>
</dbReference>
<keyword evidence="3" id="KW-0808">Transferase</keyword>
<evidence type="ECO:0000256" key="5">
    <source>
        <dbReference type="ARBA" id="ARBA00022723"/>
    </source>
</evidence>
<keyword evidence="4" id="KW-0548">Nucleotidyltransferase</keyword>
<evidence type="ECO:0000256" key="12">
    <source>
        <dbReference type="ARBA" id="ARBA00048696"/>
    </source>
</evidence>
<evidence type="ECO:0000256" key="10">
    <source>
        <dbReference type="ARBA" id="ARBA00038276"/>
    </source>
</evidence>
<proteinExistence type="inferred from homology"/>
<dbReference type="OrthoDB" id="9287at2157"/>
<evidence type="ECO:0000313" key="15">
    <source>
        <dbReference type="Proteomes" id="UP000245657"/>
    </source>
</evidence>
<dbReference type="PANTHER" id="PTHR33571">
    <property type="entry name" value="SSL8005 PROTEIN"/>
    <property type="match status" value="1"/>
</dbReference>
<comment type="catalytic activity">
    <reaction evidence="11">
        <text>O-(5'-adenylyl)-L-tyrosyl-[protein] + ATP = O-[5'-(adenylyl-(5'-&gt;3')-adenylyl)]-L-tyrosyl-[protein] + diphosphate</text>
        <dbReference type="Rhea" id="RHEA:66528"/>
        <dbReference type="Rhea" id="RHEA-COMP:13846"/>
        <dbReference type="Rhea" id="RHEA-COMP:17046"/>
        <dbReference type="ChEBI" id="CHEBI:30616"/>
        <dbReference type="ChEBI" id="CHEBI:33019"/>
        <dbReference type="ChEBI" id="CHEBI:83624"/>
        <dbReference type="ChEBI" id="CHEBI:167160"/>
    </reaction>
</comment>
<dbReference type="PANTHER" id="PTHR33571:SF19">
    <property type="entry name" value="PROTEIN ADENYLYLTRANSFERASE MJ0128-RELATED"/>
    <property type="match status" value="1"/>
</dbReference>
<gene>
    <name evidence="14" type="ORF">DK846_02130</name>
</gene>
<comment type="cofactor">
    <cofactor evidence="1">
        <name>Mg(2+)</name>
        <dbReference type="ChEBI" id="CHEBI:18420"/>
    </cofactor>
</comment>
<evidence type="ECO:0000256" key="8">
    <source>
        <dbReference type="ARBA" id="ARBA00022842"/>
    </source>
</evidence>
<evidence type="ECO:0000256" key="11">
    <source>
        <dbReference type="ARBA" id="ARBA00047518"/>
    </source>
</evidence>
<comment type="caution">
    <text evidence="14">The sequence shown here is derived from an EMBL/GenBank/DDBJ whole genome shotgun (WGS) entry which is preliminary data.</text>
</comment>
<dbReference type="GeneID" id="97549330"/>
<evidence type="ECO:0000256" key="2">
    <source>
        <dbReference type="ARBA" id="ARBA00022649"/>
    </source>
</evidence>
<protein>
    <recommendedName>
        <fullName evidence="9">protein adenylyltransferase</fullName>
        <ecNumber evidence="9">2.7.7.108</ecNumber>
    </recommendedName>
</protein>
<keyword evidence="8" id="KW-0460">Magnesium</keyword>
<evidence type="ECO:0000256" key="6">
    <source>
        <dbReference type="ARBA" id="ARBA00022741"/>
    </source>
</evidence>
<dbReference type="Gene3D" id="3.30.460.10">
    <property type="entry name" value="Beta Polymerase, domain 2"/>
    <property type="match status" value="1"/>
</dbReference>
<evidence type="ECO:0000259" key="13">
    <source>
        <dbReference type="Pfam" id="PF01909"/>
    </source>
</evidence>